<dbReference type="AlphaFoldDB" id="A0A8H3C3N2"/>
<name>A0A8H3C3N2_9AGAM</name>
<proteinExistence type="predicted"/>
<evidence type="ECO:0000313" key="3">
    <source>
        <dbReference type="Proteomes" id="UP000663841"/>
    </source>
</evidence>
<comment type="caution">
    <text evidence="2">The sequence shown here is derived from an EMBL/GenBank/DDBJ whole genome shotgun (WGS) entry which is preliminary data.</text>
</comment>
<evidence type="ECO:0000313" key="2">
    <source>
        <dbReference type="EMBL" id="CAE6472504.1"/>
    </source>
</evidence>
<accession>A0A8H3C3N2</accession>
<sequence>MDTQPSPTQVTKQPEPMADMTTTKHDSPTVSNEVERPSGQVNEENPSKKAYISISHIEEIDVPNSPASADVAGRELAGVILHWSELLNPNRRASGFTIGSPWAQELEKSVDFEQPSSLSVEQGGLQAMGVEHTPTSGRENIISKYGEYAYLGRKKAQIRAKPHEITALARIYHSRSGYNI</sequence>
<protein>
    <submittedName>
        <fullName evidence="2">Uncharacterized protein</fullName>
    </submittedName>
</protein>
<reference evidence="2" key="1">
    <citation type="submission" date="2021-01" db="EMBL/GenBank/DDBJ databases">
        <authorList>
            <person name="Kaushik A."/>
        </authorList>
    </citation>
    <scope>NUCLEOTIDE SEQUENCE</scope>
    <source>
        <strain evidence="2">AG3-T5</strain>
    </source>
</reference>
<feature type="compositionally biased region" description="Polar residues" evidence="1">
    <location>
        <begin position="1"/>
        <end position="12"/>
    </location>
</feature>
<dbReference type="EMBL" id="CAJMWW010000502">
    <property type="protein sequence ID" value="CAE6472504.1"/>
    <property type="molecule type" value="Genomic_DNA"/>
</dbReference>
<organism evidence="2 3">
    <name type="scientific">Rhizoctonia solani</name>
    <dbReference type="NCBI Taxonomy" id="456999"/>
    <lineage>
        <taxon>Eukaryota</taxon>
        <taxon>Fungi</taxon>
        <taxon>Dikarya</taxon>
        <taxon>Basidiomycota</taxon>
        <taxon>Agaricomycotina</taxon>
        <taxon>Agaricomycetes</taxon>
        <taxon>Cantharellales</taxon>
        <taxon>Ceratobasidiaceae</taxon>
        <taxon>Rhizoctonia</taxon>
    </lineage>
</organism>
<dbReference type="Proteomes" id="UP000663841">
    <property type="component" value="Unassembled WGS sequence"/>
</dbReference>
<feature type="region of interest" description="Disordered" evidence="1">
    <location>
        <begin position="1"/>
        <end position="47"/>
    </location>
</feature>
<gene>
    <name evidence="2" type="ORF">RDB_LOCUS181078</name>
</gene>
<evidence type="ECO:0000256" key="1">
    <source>
        <dbReference type="SAM" id="MobiDB-lite"/>
    </source>
</evidence>